<reference evidence="2 3" key="1">
    <citation type="submission" date="2020-07" db="EMBL/GenBank/DDBJ databases">
        <title>Halosimplex pelagicum sp. nov. and Halosimplex rubrum sp. nov., isolated from salted brown alga Laminaria, and emended description of the genus Halosimplex.</title>
        <authorList>
            <person name="Cui H."/>
        </authorList>
    </citation>
    <scope>NUCLEOTIDE SEQUENCE [LARGE SCALE GENOMIC DNA]</scope>
    <source>
        <strain evidence="2 3">R27</strain>
    </source>
</reference>
<accession>A0A7D5T500</accession>
<name>A0A7D5T500_9EURY</name>
<evidence type="ECO:0000313" key="3">
    <source>
        <dbReference type="Proteomes" id="UP000509667"/>
    </source>
</evidence>
<dbReference type="KEGG" id="hrr:HZS55_07745"/>
<evidence type="ECO:0008006" key="4">
    <source>
        <dbReference type="Google" id="ProtNLM"/>
    </source>
</evidence>
<keyword evidence="3" id="KW-1185">Reference proteome</keyword>
<protein>
    <recommendedName>
        <fullName evidence="4">Twin-arginine translocation signal domain-containing protein</fullName>
    </recommendedName>
</protein>
<sequence>MLDTYMSDKSTRRTVLKALGGAVGVGALGLGIFVKSTEPIVGDHSANSELLGETEFTVRVFNRGAKGNVLVSLEAIESPTVVLEKVTKEIHMTQSERRDVTLTMNVPEDASDVRVTATALDFPGNILN</sequence>
<feature type="transmembrane region" description="Helical" evidence="1">
    <location>
        <begin position="15"/>
        <end position="34"/>
    </location>
</feature>
<dbReference type="AlphaFoldDB" id="A0A7D5T500"/>
<keyword evidence="1" id="KW-1133">Transmembrane helix</keyword>
<gene>
    <name evidence="2" type="ORF">HZS55_07745</name>
</gene>
<organism evidence="2 3">
    <name type="scientific">Halosimplex rubrum</name>
    <dbReference type="NCBI Taxonomy" id="869889"/>
    <lineage>
        <taxon>Archaea</taxon>
        <taxon>Methanobacteriati</taxon>
        <taxon>Methanobacteriota</taxon>
        <taxon>Stenosarchaea group</taxon>
        <taxon>Halobacteria</taxon>
        <taxon>Halobacteriales</taxon>
        <taxon>Haloarculaceae</taxon>
        <taxon>Halosimplex</taxon>
    </lineage>
</organism>
<proteinExistence type="predicted"/>
<evidence type="ECO:0000256" key="1">
    <source>
        <dbReference type="SAM" id="Phobius"/>
    </source>
</evidence>
<keyword evidence="1" id="KW-0472">Membrane</keyword>
<dbReference type="EMBL" id="CP058910">
    <property type="protein sequence ID" value="QLH77193.1"/>
    <property type="molecule type" value="Genomic_DNA"/>
</dbReference>
<evidence type="ECO:0000313" key="2">
    <source>
        <dbReference type="EMBL" id="QLH77193.1"/>
    </source>
</evidence>
<dbReference type="Proteomes" id="UP000509667">
    <property type="component" value="Chromosome"/>
</dbReference>
<keyword evidence="1" id="KW-0812">Transmembrane</keyword>